<gene>
    <name evidence="2" type="ORF">ACFQZQ_13265</name>
</gene>
<dbReference type="Pfam" id="PF18746">
    <property type="entry name" value="aGPT-Pplase3"/>
    <property type="match status" value="1"/>
</dbReference>
<evidence type="ECO:0000313" key="3">
    <source>
        <dbReference type="Proteomes" id="UP001597090"/>
    </source>
</evidence>
<feature type="domain" description="Alpha-glutamyl/putrescinyl thymine pyrophosphorylase clade 3" evidence="1">
    <location>
        <begin position="34"/>
        <end position="310"/>
    </location>
</feature>
<dbReference type="EMBL" id="JBHTIH010000007">
    <property type="protein sequence ID" value="MFD0740247.1"/>
    <property type="molecule type" value="Genomic_DNA"/>
</dbReference>
<name>A0ABW2YP95_9GAMM</name>
<evidence type="ECO:0000259" key="1">
    <source>
        <dbReference type="Pfam" id="PF18746"/>
    </source>
</evidence>
<protein>
    <recommendedName>
        <fullName evidence="1">Alpha-glutamyl/putrescinyl thymine pyrophosphorylase clade 3 domain-containing protein</fullName>
    </recommendedName>
</protein>
<sequence length="310" mass="34332">MRPADRRLATQLDARLATYEKAHGLLPGIEDQSAREVLVEQIIESIRRIDFVQAMKKRPISEMRRNPSSEMYDPLRAAVLFATEGSIDEACWQVFLSVHFGKSLRSAWQYPKDIYGRLGDGGVWGWAEVSSDVAGFRNWLSANSPQLKGSDGIIRRFSNHRKYVSIDAWSENGTGSAVATYVGWIDAANGHQRLFNSASQQSLGEPREAFRLLYASMSAVRSFGRIAKFDYLTMIGKLGLANIEPDSAYMSGATGPLTGSKLLFGKLSSIARYDAAVVALGTELGVNMQVMEDSICNWQKSPDKFIAFRG</sequence>
<reference evidence="3" key="1">
    <citation type="journal article" date="2019" name="Int. J. Syst. Evol. Microbiol.">
        <title>The Global Catalogue of Microorganisms (GCM) 10K type strain sequencing project: providing services to taxonomists for standard genome sequencing and annotation.</title>
        <authorList>
            <consortium name="The Broad Institute Genomics Platform"/>
            <consortium name="The Broad Institute Genome Sequencing Center for Infectious Disease"/>
            <person name="Wu L."/>
            <person name="Ma J."/>
        </authorList>
    </citation>
    <scope>NUCLEOTIDE SEQUENCE [LARGE SCALE GENOMIC DNA]</scope>
    <source>
        <strain evidence="3">CCUG 55491</strain>
    </source>
</reference>
<comment type="caution">
    <text evidence="2">The sequence shown here is derived from an EMBL/GenBank/DDBJ whole genome shotgun (WGS) entry which is preliminary data.</text>
</comment>
<dbReference type="InterPro" id="IPR041271">
    <property type="entry name" value="AGPT-Pplase3"/>
</dbReference>
<dbReference type="RefSeq" id="WP_386813366.1">
    <property type="nucleotide sequence ID" value="NZ_JBHTIH010000007.1"/>
</dbReference>
<evidence type="ECO:0000313" key="2">
    <source>
        <dbReference type="EMBL" id="MFD0740247.1"/>
    </source>
</evidence>
<keyword evidence="3" id="KW-1185">Reference proteome</keyword>
<accession>A0ABW2YP95</accession>
<proteinExistence type="predicted"/>
<organism evidence="2 3">
    <name type="scientific">Lysobacter koreensis</name>
    <dbReference type="NCBI Taxonomy" id="266122"/>
    <lineage>
        <taxon>Bacteria</taxon>
        <taxon>Pseudomonadati</taxon>
        <taxon>Pseudomonadota</taxon>
        <taxon>Gammaproteobacteria</taxon>
        <taxon>Lysobacterales</taxon>
        <taxon>Lysobacteraceae</taxon>
        <taxon>Lysobacter</taxon>
    </lineage>
</organism>
<dbReference type="Proteomes" id="UP001597090">
    <property type="component" value="Unassembled WGS sequence"/>
</dbReference>